<reference evidence="3 4" key="1">
    <citation type="submission" date="2017-04" db="EMBL/GenBank/DDBJ databases">
        <authorList>
            <person name="Afonso C.L."/>
            <person name="Miller P.J."/>
            <person name="Scott M.A."/>
            <person name="Spackman E."/>
            <person name="Goraichik I."/>
            <person name="Dimitrov K.M."/>
            <person name="Suarez D.L."/>
            <person name="Swayne D.E."/>
        </authorList>
    </citation>
    <scope>NUCLEOTIDE SEQUENCE [LARGE SCALE GENOMIC DNA]</scope>
    <source>
        <strain evidence="3 4">N3/975</strain>
    </source>
</reference>
<evidence type="ECO:0000256" key="1">
    <source>
        <dbReference type="SAM" id="Coils"/>
    </source>
</evidence>
<dbReference type="STRING" id="1313296.SAMN05661091_2042"/>
<organism evidence="3 4">
    <name type="scientific">Paenibacillus uliginis N3/975</name>
    <dbReference type="NCBI Taxonomy" id="1313296"/>
    <lineage>
        <taxon>Bacteria</taxon>
        <taxon>Bacillati</taxon>
        <taxon>Bacillota</taxon>
        <taxon>Bacilli</taxon>
        <taxon>Bacillales</taxon>
        <taxon>Paenibacillaceae</taxon>
        <taxon>Paenibacillus</taxon>
    </lineage>
</organism>
<accession>A0A1X7H8U9</accession>
<keyword evidence="2" id="KW-1133">Transmembrane helix</keyword>
<keyword evidence="2" id="KW-0812">Transmembrane</keyword>
<keyword evidence="2" id="KW-0472">Membrane</keyword>
<feature type="transmembrane region" description="Helical" evidence="2">
    <location>
        <begin position="6"/>
        <end position="22"/>
    </location>
</feature>
<dbReference type="RefSeq" id="WP_208918878.1">
    <property type="nucleotide sequence ID" value="NZ_LT840184.1"/>
</dbReference>
<proteinExistence type="predicted"/>
<keyword evidence="4" id="KW-1185">Reference proteome</keyword>
<dbReference type="EMBL" id="LT840184">
    <property type="protein sequence ID" value="SMF81756.1"/>
    <property type="molecule type" value="Genomic_DNA"/>
</dbReference>
<gene>
    <name evidence="3" type="ORF">SAMN05661091_2042</name>
</gene>
<evidence type="ECO:0000256" key="2">
    <source>
        <dbReference type="SAM" id="Phobius"/>
    </source>
</evidence>
<name>A0A1X7H8U9_9BACL</name>
<protein>
    <submittedName>
        <fullName evidence="3">Uncharacterized protein</fullName>
    </submittedName>
</protein>
<evidence type="ECO:0000313" key="3">
    <source>
        <dbReference type="EMBL" id="SMF81756.1"/>
    </source>
</evidence>
<feature type="coiled-coil region" evidence="1">
    <location>
        <begin position="35"/>
        <end position="105"/>
    </location>
</feature>
<evidence type="ECO:0000313" key="4">
    <source>
        <dbReference type="Proteomes" id="UP000192940"/>
    </source>
</evidence>
<dbReference type="AlphaFoldDB" id="A0A1X7H8U9"/>
<sequence>MDSWIYIVLLGIGAVLYALMLPKRREETVKSEQVVKEMESTLEQYMGEVQLENEQLLDLVGQMKQEQTAKQTAQQEQLNEMRHRLLAVEQQLASTEGRLRSAETLLASVPVNISATEAAEAVEAADKASQPHINSIKSRYTELFDMYEAGRSIDMIAKSAGMQRGEVQLIIQLAKQEESP</sequence>
<dbReference type="Proteomes" id="UP000192940">
    <property type="component" value="Chromosome I"/>
</dbReference>
<keyword evidence="1" id="KW-0175">Coiled coil</keyword>